<accession>A0ACD3B3U0</accession>
<dbReference type="EMBL" id="ML208283">
    <property type="protein sequence ID" value="TFK72654.1"/>
    <property type="molecule type" value="Genomic_DNA"/>
</dbReference>
<dbReference type="Proteomes" id="UP000308600">
    <property type="component" value="Unassembled WGS sequence"/>
</dbReference>
<gene>
    <name evidence="1" type="ORF">BDN72DRAFT_894633</name>
</gene>
<evidence type="ECO:0000313" key="2">
    <source>
        <dbReference type="Proteomes" id="UP000308600"/>
    </source>
</evidence>
<protein>
    <submittedName>
        <fullName evidence="1">Cytochrome P450</fullName>
    </submittedName>
</protein>
<reference evidence="1 2" key="1">
    <citation type="journal article" date="2019" name="Nat. Ecol. Evol.">
        <title>Megaphylogeny resolves global patterns of mushroom evolution.</title>
        <authorList>
            <person name="Varga T."/>
            <person name="Krizsan K."/>
            <person name="Foldi C."/>
            <person name="Dima B."/>
            <person name="Sanchez-Garcia M."/>
            <person name="Sanchez-Ramirez S."/>
            <person name="Szollosi G.J."/>
            <person name="Szarkandi J.G."/>
            <person name="Papp V."/>
            <person name="Albert L."/>
            <person name="Andreopoulos W."/>
            <person name="Angelini C."/>
            <person name="Antonin V."/>
            <person name="Barry K.W."/>
            <person name="Bougher N.L."/>
            <person name="Buchanan P."/>
            <person name="Buyck B."/>
            <person name="Bense V."/>
            <person name="Catcheside P."/>
            <person name="Chovatia M."/>
            <person name="Cooper J."/>
            <person name="Damon W."/>
            <person name="Desjardin D."/>
            <person name="Finy P."/>
            <person name="Geml J."/>
            <person name="Haridas S."/>
            <person name="Hughes K."/>
            <person name="Justo A."/>
            <person name="Karasinski D."/>
            <person name="Kautmanova I."/>
            <person name="Kiss B."/>
            <person name="Kocsube S."/>
            <person name="Kotiranta H."/>
            <person name="LaButti K.M."/>
            <person name="Lechner B.E."/>
            <person name="Liimatainen K."/>
            <person name="Lipzen A."/>
            <person name="Lukacs Z."/>
            <person name="Mihaltcheva S."/>
            <person name="Morgado L.N."/>
            <person name="Niskanen T."/>
            <person name="Noordeloos M.E."/>
            <person name="Ohm R.A."/>
            <person name="Ortiz-Santana B."/>
            <person name="Ovrebo C."/>
            <person name="Racz N."/>
            <person name="Riley R."/>
            <person name="Savchenko A."/>
            <person name="Shiryaev A."/>
            <person name="Soop K."/>
            <person name="Spirin V."/>
            <person name="Szebenyi C."/>
            <person name="Tomsovsky M."/>
            <person name="Tulloss R.E."/>
            <person name="Uehling J."/>
            <person name="Grigoriev I.V."/>
            <person name="Vagvolgyi C."/>
            <person name="Papp T."/>
            <person name="Martin F.M."/>
            <person name="Miettinen O."/>
            <person name="Hibbett D.S."/>
            <person name="Nagy L.G."/>
        </authorList>
    </citation>
    <scope>NUCLEOTIDE SEQUENCE [LARGE SCALE GENOMIC DNA]</scope>
    <source>
        <strain evidence="1 2">NL-1719</strain>
    </source>
</reference>
<evidence type="ECO:0000313" key="1">
    <source>
        <dbReference type="EMBL" id="TFK72654.1"/>
    </source>
</evidence>
<keyword evidence="2" id="KW-1185">Reference proteome</keyword>
<organism evidence="1 2">
    <name type="scientific">Pluteus cervinus</name>
    <dbReference type="NCBI Taxonomy" id="181527"/>
    <lineage>
        <taxon>Eukaryota</taxon>
        <taxon>Fungi</taxon>
        <taxon>Dikarya</taxon>
        <taxon>Basidiomycota</taxon>
        <taxon>Agaricomycotina</taxon>
        <taxon>Agaricomycetes</taxon>
        <taxon>Agaricomycetidae</taxon>
        <taxon>Agaricales</taxon>
        <taxon>Pluteineae</taxon>
        <taxon>Pluteaceae</taxon>
        <taxon>Pluteus</taxon>
    </lineage>
</organism>
<proteinExistence type="predicted"/>
<name>A0ACD3B3U0_9AGAR</name>
<sequence length="631" mass="71934">MTLLTPGVRFIGGYFATSIVPLAGAFALQHALAHFADLLIPTWLLLTIAFISFPVISAFTIITKEIKDRRDAAAVGARLAPRAEGVYPGNYDILTTMLNNWKFGYPGMLTLLILVMTIIGCYDEGDGLWDILETKGPTFNMRIFWDDLVFTSHPEHLKLILATDFNNFVKGNRFRNSMRSVLGTGVFNSDGDMWKFHRSITRPVFTRDRISDFNLFDRHTEAVISALKSRLRQNQPVDFQDLMSRFTLDTATEFLFGNCVHSLATGLPYPHNVSEGGLFLGRDEVNTPLSKNTTDFAKAFADVQEMIANRERLGWTWPLAEILKDKTEEPMKVVNGYIEPIVQEALERQRLLGNTASSVDRDGWEKRAKEKEFREDETLLDHLVSLTDDAVVIKDETLNIMIAGRDTTAATLTFAIYLLSMHPHLANRLREEVLNKVGSSRRPTYDDIREMKYLRAVINETLRLFPSVPFNIREAVKATTWPSPDPTQPPIFLPAGTKIPYSVLIMQRRKDLWGPDADEFDPDRFLDERLKKYLINNSFIFLPFNAGPRICLGQQFAYNEMSFMLIRLLQNFSSFSLDLGAWEPEMRPPADWAGQPGRKGTEKMRPRMHLTMYSSGGMWIRMTEAETDERT</sequence>